<dbReference type="Gene3D" id="3.30.70.270">
    <property type="match status" value="2"/>
</dbReference>
<sequence>MLARQQILNDTGNFLRSNFQEPRYLPATHQSLNCSASPFGRLQPTAMSSQHQQNLTNLRTPFVVSLFVHSATRFTRERQLPSQCVYSLRPTTKNSLVADLATRQLKDENMVLESNADENIHDHAASGSSGPGSNSTGPSAAGASSDSVSRIPQPIFAVVAPPMVTSTSREALIEWLKLRDEYVETTTERCKAGKEDLDAVLKSVKNAFDSDLLTTLCEATWGVPKEELTDEFLLEQIHVITDSYNDQTLPPVNELFQKELKMNMNNSDIQSRVTDYFMSCNKLIKKYGLSTFFEGEKGTKKKCKLLVNSLPRFATKTSKKAGATSLPFCADSGADRSGMSMAVYEEFVKVCPEVRAVSLEEPITCTGADGKPIQVDMSVQLHLRLRTVAGSVRIAKPVECLIIPGDTDEILLGNDVLTMLGINVQRQLDLFVANAMQNEQDDEFDDVDEPQIGSCVVLSEELRVAVEKLIEIAIGKGFPREFAAELRRIATRFKIWRLKLGDDPPARIPPMKVRLKPGTKPYRCKARRYPPEVRKVLDKFNDELVRLGWVHENTESRWACPVLPVRKSGGEFWQTSDYKPVNAFIEAIVGVMPDLHVDLEDVKGEQKCLEELLHKHLLVWIDDLLLFAEDIPTYLAKLERLFELLDFFGFKISPKKSSLFEREVRWCGKLINGAGVHHDPVRIRALQELPYPKTAGELQQFLCATNWMRDSLIDYARIARPLQDTLDAALSRATKRTKRVASGIAVDLGVLEKTAYDEMKNLLLTSMTLAFPKEGATMCLLTDASDLGWSVLVTQVVMWQPTKEVHQQQHERLVCLSGSFTGSQCNWCIIEKEAYLIVCACEKLSYRLLRPGGFRLYCDHRNLVYVFAPGKEVKKHIRGKLLRLSTKLMEYRYEVEHIDGDSNVWADMVSGWAGNHDPAVRLNVMQLRKRAREDPKETEQQPKRRQRRKKDQASNPAIKEAQTQQSLSQQLRPLDDPEFEWPTLTAVRAAQQQHAAERPRRATGNDDDGWSLRAGSGYLAERWY</sequence>
<feature type="compositionally biased region" description="Basic and acidic residues" evidence="9">
    <location>
        <begin position="931"/>
        <end position="942"/>
    </location>
</feature>
<keyword evidence="8" id="KW-0695">RNA-directed DNA polymerase</keyword>
<dbReference type="SUPFAM" id="SSF56672">
    <property type="entry name" value="DNA/RNA polymerases"/>
    <property type="match status" value="1"/>
</dbReference>
<dbReference type="GO" id="GO:0006508">
    <property type="term" value="P:proteolysis"/>
    <property type="evidence" value="ECO:0007669"/>
    <property type="project" value="UniProtKB-KW"/>
</dbReference>
<evidence type="ECO:0000256" key="7">
    <source>
        <dbReference type="ARBA" id="ARBA00022801"/>
    </source>
</evidence>
<dbReference type="AlphaFoldDB" id="A0A9W6XZE1"/>
<dbReference type="GO" id="GO:0003964">
    <property type="term" value="F:RNA-directed DNA polymerase activity"/>
    <property type="evidence" value="ECO:0007669"/>
    <property type="project" value="UniProtKB-KW"/>
</dbReference>
<feature type="region of interest" description="Disordered" evidence="9">
    <location>
        <begin position="929"/>
        <end position="1013"/>
    </location>
</feature>
<dbReference type="GO" id="GO:0004190">
    <property type="term" value="F:aspartic-type endopeptidase activity"/>
    <property type="evidence" value="ECO:0007669"/>
    <property type="project" value="UniProtKB-KW"/>
</dbReference>
<dbReference type="PANTHER" id="PTHR33064">
    <property type="entry name" value="POL PROTEIN"/>
    <property type="match status" value="1"/>
</dbReference>
<keyword evidence="5" id="KW-0064">Aspartyl protease</keyword>
<dbReference type="EMBL" id="BSXT01002293">
    <property type="protein sequence ID" value="GMF48225.1"/>
    <property type="molecule type" value="Genomic_DNA"/>
</dbReference>
<dbReference type="Gene3D" id="3.10.10.10">
    <property type="entry name" value="HIV Type 1 Reverse Transcriptase, subunit A, domain 1"/>
    <property type="match status" value="1"/>
</dbReference>
<dbReference type="GO" id="GO:0004519">
    <property type="term" value="F:endonuclease activity"/>
    <property type="evidence" value="ECO:0007669"/>
    <property type="project" value="UniProtKB-KW"/>
</dbReference>
<feature type="compositionally biased region" description="Polar residues" evidence="9">
    <location>
        <begin position="961"/>
        <end position="971"/>
    </location>
</feature>
<evidence type="ECO:0000256" key="3">
    <source>
        <dbReference type="ARBA" id="ARBA00022695"/>
    </source>
</evidence>
<dbReference type="PANTHER" id="PTHR33064:SF37">
    <property type="entry name" value="RIBONUCLEASE H"/>
    <property type="match status" value="1"/>
</dbReference>
<proteinExistence type="predicted"/>
<evidence type="ECO:0000313" key="11">
    <source>
        <dbReference type="EMBL" id="GMF48225.1"/>
    </source>
</evidence>
<keyword evidence="7" id="KW-0378">Hydrolase</keyword>
<keyword evidence="2" id="KW-0808">Transferase</keyword>
<accession>A0A9W6XZE1</accession>
<gene>
    <name evidence="11" type="ORF">Pfra01_001853800</name>
</gene>
<feature type="region of interest" description="Disordered" evidence="9">
    <location>
        <begin position="121"/>
        <end position="146"/>
    </location>
</feature>
<dbReference type="InterPro" id="IPR043502">
    <property type="entry name" value="DNA/RNA_pol_sf"/>
</dbReference>
<evidence type="ECO:0000256" key="6">
    <source>
        <dbReference type="ARBA" id="ARBA00022759"/>
    </source>
</evidence>
<keyword evidence="6" id="KW-0255">Endonuclease</keyword>
<dbReference type="InterPro" id="IPR043128">
    <property type="entry name" value="Rev_trsase/Diguanyl_cyclase"/>
</dbReference>
<reference evidence="11" key="1">
    <citation type="submission" date="2023-04" db="EMBL/GenBank/DDBJ databases">
        <title>Phytophthora fragariaefolia NBRC 109709.</title>
        <authorList>
            <person name="Ichikawa N."/>
            <person name="Sato H."/>
            <person name="Tonouchi N."/>
        </authorList>
    </citation>
    <scope>NUCLEOTIDE SEQUENCE</scope>
    <source>
        <strain evidence="11">NBRC 109709</strain>
    </source>
</reference>
<evidence type="ECO:0000313" key="12">
    <source>
        <dbReference type="Proteomes" id="UP001165121"/>
    </source>
</evidence>
<dbReference type="InterPro" id="IPR041373">
    <property type="entry name" value="RT_RNaseH"/>
</dbReference>
<feature type="domain" description="Reverse transcriptase RNase H-like" evidence="10">
    <location>
        <begin position="776"/>
        <end position="891"/>
    </location>
</feature>
<dbReference type="Pfam" id="PF17917">
    <property type="entry name" value="RT_RNaseH"/>
    <property type="match status" value="1"/>
</dbReference>
<evidence type="ECO:0000256" key="8">
    <source>
        <dbReference type="ARBA" id="ARBA00022918"/>
    </source>
</evidence>
<evidence type="ECO:0000256" key="4">
    <source>
        <dbReference type="ARBA" id="ARBA00022722"/>
    </source>
</evidence>
<dbReference type="OrthoDB" id="123251at2759"/>
<evidence type="ECO:0000256" key="2">
    <source>
        <dbReference type="ARBA" id="ARBA00022679"/>
    </source>
</evidence>
<evidence type="ECO:0000256" key="5">
    <source>
        <dbReference type="ARBA" id="ARBA00022750"/>
    </source>
</evidence>
<evidence type="ECO:0000256" key="1">
    <source>
        <dbReference type="ARBA" id="ARBA00022670"/>
    </source>
</evidence>
<feature type="compositionally biased region" description="Low complexity" evidence="9">
    <location>
        <begin position="125"/>
        <end position="146"/>
    </location>
</feature>
<keyword evidence="12" id="KW-1185">Reference proteome</keyword>
<evidence type="ECO:0000256" key="9">
    <source>
        <dbReference type="SAM" id="MobiDB-lite"/>
    </source>
</evidence>
<evidence type="ECO:0000259" key="10">
    <source>
        <dbReference type="Pfam" id="PF17917"/>
    </source>
</evidence>
<dbReference type="InterPro" id="IPR051320">
    <property type="entry name" value="Viral_Replic_Matur_Polypro"/>
</dbReference>
<protein>
    <submittedName>
        <fullName evidence="11">Unnamed protein product</fullName>
    </submittedName>
</protein>
<keyword evidence="1" id="KW-0645">Protease</keyword>
<dbReference type="Proteomes" id="UP001165121">
    <property type="component" value="Unassembled WGS sequence"/>
</dbReference>
<comment type="caution">
    <text evidence="11">The sequence shown here is derived from an EMBL/GenBank/DDBJ whole genome shotgun (WGS) entry which is preliminary data.</text>
</comment>
<name>A0A9W6XZE1_9STRA</name>
<feature type="compositionally biased region" description="Basic and acidic residues" evidence="9">
    <location>
        <begin position="995"/>
        <end position="1004"/>
    </location>
</feature>
<keyword evidence="3" id="KW-0548">Nucleotidyltransferase</keyword>
<keyword evidence="4" id="KW-0540">Nuclease</keyword>
<organism evidence="11 12">
    <name type="scientific">Phytophthora fragariaefolia</name>
    <dbReference type="NCBI Taxonomy" id="1490495"/>
    <lineage>
        <taxon>Eukaryota</taxon>
        <taxon>Sar</taxon>
        <taxon>Stramenopiles</taxon>
        <taxon>Oomycota</taxon>
        <taxon>Peronosporomycetes</taxon>
        <taxon>Peronosporales</taxon>
        <taxon>Peronosporaceae</taxon>
        <taxon>Phytophthora</taxon>
    </lineage>
</organism>